<dbReference type="Gene3D" id="2.40.420.20">
    <property type="match status" value="1"/>
</dbReference>
<dbReference type="Gene3D" id="1.10.101.10">
    <property type="entry name" value="PGBD-like superfamily/PGBD"/>
    <property type="match status" value="1"/>
</dbReference>
<gene>
    <name evidence="5" type="ORF">G5C65_23015</name>
</gene>
<dbReference type="InterPro" id="IPR036365">
    <property type="entry name" value="PGBD-like_sf"/>
</dbReference>
<comment type="caution">
    <text evidence="5">The sequence shown here is derived from an EMBL/GenBank/DDBJ whole genome shotgun (WGS) entry which is preliminary data.</text>
</comment>
<evidence type="ECO:0000256" key="2">
    <source>
        <dbReference type="ARBA" id="ARBA00023054"/>
    </source>
</evidence>
<dbReference type="InterPro" id="IPR036366">
    <property type="entry name" value="PGBDSf"/>
</dbReference>
<evidence type="ECO:0000259" key="4">
    <source>
        <dbReference type="Pfam" id="PF01471"/>
    </source>
</evidence>
<dbReference type="InterPro" id="IPR002477">
    <property type="entry name" value="Peptidoglycan-bd-like"/>
</dbReference>
<keyword evidence="2" id="KW-0175">Coiled coil</keyword>
<dbReference type="GO" id="GO:0030313">
    <property type="term" value="C:cell envelope"/>
    <property type="evidence" value="ECO:0007669"/>
    <property type="project" value="UniProtKB-SubCell"/>
</dbReference>
<keyword evidence="6" id="KW-1185">Reference proteome</keyword>
<sequence length="355" mass="36400">MKRGTVLVAALALVAVVGGSTAFAALDSSDGGGTSRDAGLPPDTAAVERGDLSESVQADGTLGFTGKRKINAAAAGTLTWTAKTGSVVERNGRLYAVDGGSVRLMYGSQPMYRTLKEGVEGEDVRQLEKNLAALGYTGFTVDDEFTGLTADAVRSWQEANGEEETGSVAPEHIAFASGAVRVESTAGAVGDMAAPGRPVLTTTGSERVVTMKVDVAESGSVKKGDKVTVTLPDDTSVPGQVRAVGTSARKDKDGGDSGDDAAKVEVTVSLDEPGKADALDQAPVTVELKGQTRKDVLTVPVEALLAMPGGGFGVQVVERGKARDVQVEPGLFARGRVEVGDGRLRAGMKVGVPKL</sequence>
<evidence type="ECO:0000313" key="5">
    <source>
        <dbReference type="EMBL" id="NGO71178.1"/>
    </source>
</evidence>
<feature type="chain" id="PRO_5026058407" evidence="3">
    <location>
        <begin position="25"/>
        <end position="355"/>
    </location>
</feature>
<dbReference type="PANTHER" id="PTHR32347">
    <property type="entry name" value="EFFLUX SYSTEM COMPONENT YKNX-RELATED"/>
    <property type="match status" value="1"/>
</dbReference>
<reference evidence="5 6" key="1">
    <citation type="submission" date="2020-02" db="EMBL/GenBank/DDBJ databases">
        <title>Whole-genome analyses of novel actinobacteria.</title>
        <authorList>
            <person name="Sahin N."/>
            <person name="Tatar D."/>
        </authorList>
    </citation>
    <scope>NUCLEOTIDE SEQUENCE [LARGE SCALE GENOMIC DNA]</scope>
    <source>
        <strain evidence="5 6">SB3404</strain>
    </source>
</reference>
<dbReference type="SUPFAM" id="SSF47090">
    <property type="entry name" value="PGBD-like"/>
    <property type="match status" value="1"/>
</dbReference>
<evidence type="ECO:0000313" key="6">
    <source>
        <dbReference type="Proteomes" id="UP000477722"/>
    </source>
</evidence>
<organism evidence="5 6">
    <name type="scientific">Streptomyces boncukensis</name>
    <dbReference type="NCBI Taxonomy" id="2711219"/>
    <lineage>
        <taxon>Bacteria</taxon>
        <taxon>Bacillati</taxon>
        <taxon>Actinomycetota</taxon>
        <taxon>Actinomycetes</taxon>
        <taxon>Kitasatosporales</taxon>
        <taxon>Streptomycetaceae</taxon>
        <taxon>Streptomyces</taxon>
    </lineage>
</organism>
<feature type="signal peptide" evidence="3">
    <location>
        <begin position="1"/>
        <end position="24"/>
    </location>
</feature>
<accession>A0A6G4X1B6</accession>
<comment type="subcellular location">
    <subcellularLocation>
        <location evidence="1">Cell envelope</location>
    </subcellularLocation>
</comment>
<dbReference type="Pfam" id="PF01471">
    <property type="entry name" value="PG_binding_1"/>
    <property type="match status" value="1"/>
</dbReference>
<feature type="domain" description="Peptidoglycan binding-like" evidence="4">
    <location>
        <begin position="121"/>
        <end position="168"/>
    </location>
</feature>
<dbReference type="RefSeq" id="WP_165300819.1">
    <property type="nucleotide sequence ID" value="NZ_JAAKZZ010000271.1"/>
</dbReference>
<dbReference type="Proteomes" id="UP000477722">
    <property type="component" value="Unassembled WGS sequence"/>
</dbReference>
<dbReference type="InterPro" id="IPR050465">
    <property type="entry name" value="UPF0194_transport"/>
</dbReference>
<keyword evidence="3" id="KW-0732">Signal</keyword>
<protein>
    <submittedName>
        <fullName evidence="5">Efflux RND transporter periplasmic adaptor subunit</fullName>
    </submittedName>
</protein>
<evidence type="ECO:0000256" key="3">
    <source>
        <dbReference type="SAM" id="SignalP"/>
    </source>
</evidence>
<name>A0A6G4X1B6_9ACTN</name>
<dbReference type="EMBL" id="JAAKZZ010000271">
    <property type="protein sequence ID" value="NGO71178.1"/>
    <property type="molecule type" value="Genomic_DNA"/>
</dbReference>
<evidence type="ECO:0000256" key="1">
    <source>
        <dbReference type="ARBA" id="ARBA00004196"/>
    </source>
</evidence>
<dbReference type="AlphaFoldDB" id="A0A6G4X1B6"/>
<proteinExistence type="predicted"/>